<feature type="compositionally biased region" description="Basic and acidic residues" evidence="11">
    <location>
        <begin position="555"/>
        <end position="567"/>
    </location>
</feature>
<evidence type="ECO:0000256" key="8">
    <source>
        <dbReference type="ARBA" id="ARBA00023065"/>
    </source>
</evidence>
<evidence type="ECO:0000256" key="4">
    <source>
        <dbReference type="ARBA" id="ARBA00022449"/>
    </source>
</evidence>
<evidence type="ECO:0000256" key="7">
    <source>
        <dbReference type="ARBA" id="ARBA00023053"/>
    </source>
</evidence>
<keyword evidence="5 12" id="KW-0812">Transmembrane</keyword>
<evidence type="ECO:0000259" key="13">
    <source>
        <dbReference type="Pfam" id="PF00999"/>
    </source>
</evidence>
<dbReference type="EMBL" id="CP046235">
    <property type="protein sequence ID" value="WFD47668.1"/>
    <property type="molecule type" value="Genomic_DNA"/>
</dbReference>
<feature type="compositionally biased region" description="Acidic residues" evidence="11">
    <location>
        <begin position="309"/>
        <end position="328"/>
    </location>
</feature>
<sequence>MGFLARRLIRFSESKKLVDRESFVAQYVSLALASMGVNVLLGSDDLLAAFACGSAFAWDGWFQKQTEDSNFSSIIDLLFNIGTFVYIGAIMPWHDFVNGDINLSIWRLIVLAILILLLKRIPIVVALWKFIPDIKTFHEAVFSGYFGPMGVGAIFMSTYGRLLLVQHVEYPPETTNGVLAYTIQPIVFFLVLASVLVHGFTVPFFAFGKRAHVNLSRTLSIAPSYAFSMDEPGWVTSLRRTMTGATGHAPSGEEEEPTGQTTVVEAMHQGLRRLREPSVASVATDEESQHGTTPEAASLRESRIKDASAEEEPIVEAGEDEDWGGEDTAEMRKYRRKKAMERRAADTEKGGEGEKDIADMAYDTDDNEYPRVKQWLEGHSMVLEYQDHPLSEAKTVVIPISDNDYRALRDKNKPFHSWLSRHGDKLERYFSWDEDHPLEESHMSQLFSKGIPGQISKYMTEWIGAKESDPSEIQAQPEFGNYTKDQCLGKIPKTRTGLQETPKEDANSADDNNAPGTIISVPPPNAWRSATYSYVPTETQKPVPSDEPYDSGILRSHDTSSPDERNEGASSESESDATDPNIPRVSFAAYRPPGVTREDAEAEANASE</sequence>
<dbReference type="PANTHER" id="PTHR31382">
    <property type="entry name" value="NA(+)/H(+) ANTIPORTER"/>
    <property type="match status" value="1"/>
</dbReference>
<keyword evidence="9 12" id="KW-0472">Membrane</keyword>
<evidence type="ECO:0000256" key="9">
    <source>
        <dbReference type="ARBA" id="ARBA00023136"/>
    </source>
</evidence>
<feature type="region of interest" description="Disordered" evidence="11">
    <location>
        <begin position="274"/>
        <end position="328"/>
    </location>
</feature>
<evidence type="ECO:0000256" key="2">
    <source>
        <dbReference type="ARBA" id="ARBA00005248"/>
    </source>
</evidence>
<evidence type="ECO:0000256" key="10">
    <source>
        <dbReference type="ARBA" id="ARBA00023201"/>
    </source>
</evidence>
<feature type="region of interest" description="Disordered" evidence="11">
    <location>
        <begin position="495"/>
        <end position="608"/>
    </location>
</feature>
<evidence type="ECO:0000256" key="12">
    <source>
        <dbReference type="SAM" id="Phobius"/>
    </source>
</evidence>
<feature type="transmembrane region" description="Helical" evidence="12">
    <location>
        <begin position="105"/>
        <end position="128"/>
    </location>
</feature>
<comment type="subcellular location">
    <subcellularLocation>
        <location evidence="1">Membrane</location>
        <topology evidence="1">Multi-pass membrane protein</topology>
    </subcellularLocation>
</comment>
<organism evidence="14 15">
    <name type="scientific">Malassezia furfur</name>
    <name type="common">Pityriasis versicolor infection agent</name>
    <name type="synonym">Pityrosporum furfur</name>
    <dbReference type="NCBI Taxonomy" id="55194"/>
    <lineage>
        <taxon>Eukaryota</taxon>
        <taxon>Fungi</taxon>
        <taxon>Dikarya</taxon>
        <taxon>Basidiomycota</taxon>
        <taxon>Ustilaginomycotina</taxon>
        <taxon>Malasseziomycetes</taxon>
        <taxon>Malasseziales</taxon>
        <taxon>Malasseziaceae</taxon>
        <taxon>Malassezia</taxon>
    </lineage>
</organism>
<dbReference type="InterPro" id="IPR004712">
    <property type="entry name" value="Na+/H+_antiporter_fungi"/>
</dbReference>
<proteinExistence type="inferred from homology"/>
<evidence type="ECO:0000256" key="6">
    <source>
        <dbReference type="ARBA" id="ARBA00022989"/>
    </source>
</evidence>
<dbReference type="InterPro" id="IPR006153">
    <property type="entry name" value="Cation/H_exchanger_TM"/>
</dbReference>
<evidence type="ECO:0000313" key="14">
    <source>
        <dbReference type="EMBL" id="WFD47668.1"/>
    </source>
</evidence>
<feature type="transmembrane region" description="Helical" evidence="12">
    <location>
        <begin position="140"/>
        <end position="159"/>
    </location>
</feature>
<name>A0ABY8EQA3_MALFU</name>
<keyword evidence="3" id="KW-0813">Transport</keyword>
<feature type="compositionally biased region" description="Polar residues" evidence="11">
    <location>
        <begin position="528"/>
        <end position="542"/>
    </location>
</feature>
<keyword evidence="8" id="KW-0406">Ion transport</keyword>
<dbReference type="PANTHER" id="PTHR31382:SF4">
    <property type="entry name" value="NA(+)_H(+) ANTIPORTER"/>
    <property type="match status" value="1"/>
</dbReference>
<protein>
    <recommendedName>
        <fullName evidence="13">Cation/H+ exchanger transmembrane domain-containing protein</fullName>
    </recommendedName>
</protein>
<keyword evidence="7" id="KW-0915">Sodium</keyword>
<dbReference type="Proteomes" id="UP000818624">
    <property type="component" value="Chromosome 2"/>
</dbReference>
<keyword evidence="6 12" id="KW-1133">Transmembrane helix</keyword>
<keyword evidence="15" id="KW-1185">Reference proteome</keyword>
<evidence type="ECO:0000313" key="15">
    <source>
        <dbReference type="Proteomes" id="UP000818624"/>
    </source>
</evidence>
<reference evidence="14 15" key="1">
    <citation type="journal article" date="2020" name="Elife">
        <title>Loss of centromere function drives karyotype evolution in closely related Malassezia species.</title>
        <authorList>
            <person name="Sankaranarayanan S.R."/>
            <person name="Ianiri G."/>
            <person name="Coelho M.A."/>
            <person name="Reza M.H."/>
            <person name="Thimmappa B.C."/>
            <person name="Ganguly P."/>
            <person name="Vadnala R.N."/>
            <person name="Sun S."/>
            <person name="Siddharthan R."/>
            <person name="Tellgren-Roth C."/>
            <person name="Dawson T.L."/>
            <person name="Heitman J."/>
            <person name="Sanyal K."/>
        </authorList>
    </citation>
    <scope>NUCLEOTIDE SEQUENCE [LARGE SCALE GENOMIC DNA]</scope>
    <source>
        <strain evidence="14">CBS14141</strain>
    </source>
</reference>
<feature type="transmembrane region" description="Helical" evidence="12">
    <location>
        <begin position="179"/>
        <end position="207"/>
    </location>
</feature>
<evidence type="ECO:0000256" key="1">
    <source>
        <dbReference type="ARBA" id="ARBA00004141"/>
    </source>
</evidence>
<feature type="domain" description="Cation/H+ exchanger transmembrane" evidence="13">
    <location>
        <begin position="2"/>
        <end position="207"/>
    </location>
</feature>
<feature type="transmembrane region" description="Helical" evidence="12">
    <location>
        <begin position="74"/>
        <end position="93"/>
    </location>
</feature>
<evidence type="ECO:0000256" key="3">
    <source>
        <dbReference type="ARBA" id="ARBA00022448"/>
    </source>
</evidence>
<evidence type="ECO:0000256" key="11">
    <source>
        <dbReference type="SAM" id="MobiDB-lite"/>
    </source>
</evidence>
<gene>
    <name evidence="14" type="ORF">GLX27_002320</name>
</gene>
<evidence type="ECO:0000256" key="5">
    <source>
        <dbReference type="ARBA" id="ARBA00022692"/>
    </source>
</evidence>
<accession>A0ABY8EQA3</accession>
<keyword evidence="4" id="KW-0050">Antiport</keyword>
<dbReference type="Pfam" id="PF00999">
    <property type="entry name" value="Na_H_Exchanger"/>
    <property type="match status" value="1"/>
</dbReference>
<keyword evidence="10" id="KW-0739">Sodium transport</keyword>
<comment type="similarity">
    <text evidence="2">Belongs to the fungal Na(+)/H(+) exchanger family.</text>
</comment>
<feature type="compositionally biased region" description="Basic and acidic residues" evidence="11">
    <location>
        <begin position="298"/>
        <end position="308"/>
    </location>
</feature>